<dbReference type="Gene3D" id="3.10.430.110">
    <property type="match status" value="1"/>
</dbReference>
<evidence type="ECO:0000313" key="2">
    <source>
        <dbReference type="EMBL" id="EPC73160.1"/>
    </source>
</evidence>
<evidence type="ECO:0000259" key="1">
    <source>
        <dbReference type="Pfam" id="PF17883"/>
    </source>
</evidence>
<organism evidence="2 3">
    <name type="scientific">Lacticaseibacillus paracasei subsp. paracasei Lpp71</name>
    <dbReference type="NCBI Taxonomy" id="1256207"/>
    <lineage>
        <taxon>Bacteria</taxon>
        <taxon>Bacillati</taxon>
        <taxon>Bacillota</taxon>
        <taxon>Bacilli</taxon>
        <taxon>Lactobacillales</taxon>
        <taxon>Lactobacillaceae</taxon>
        <taxon>Lacticaseibacillus</taxon>
    </lineage>
</organism>
<dbReference type="Proteomes" id="UP000014252">
    <property type="component" value="Unassembled WGS sequence"/>
</dbReference>
<dbReference type="AlphaFoldDB" id="A0A8E0IR33"/>
<sequence length="71" mass="7402">MNVGSYQYSLTNIGIAKLQQAVGSNYQLNADDLAKLTGTITITPAASTATLTNTSFVYDGKTKASQAQGLT</sequence>
<dbReference type="InterPro" id="IPR041277">
    <property type="entry name" value="MBG_Lactobacillales"/>
</dbReference>
<accession>A0A8E0IR33</accession>
<comment type="caution">
    <text evidence="2">The sequence shown here is derived from an EMBL/GenBank/DDBJ whole genome shotgun (WGS) entry which is preliminary data.</text>
</comment>
<feature type="domain" description="MBG" evidence="1">
    <location>
        <begin position="2"/>
        <end position="44"/>
    </location>
</feature>
<feature type="non-terminal residue" evidence="2">
    <location>
        <position position="71"/>
    </location>
</feature>
<dbReference type="Pfam" id="PF17883">
    <property type="entry name" value="MBG"/>
    <property type="match status" value="1"/>
</dbReference>
<dbReference type="EMBL" id="ANKD01000445">
    <property type="protein sequence ID" value="EPC73160.1"/>
    <property type="molecule type" value="Genomic_DNA"/>
</dbReference>
<reference evidence="2 3" key="1">
    <citation type="journal article" date="2013" name="PLoS ONE">
        <title>Lactobacillus paracasei comparative genomics: towards species pan-genome definition and exploitation of diversity.</title>
        <authorList>
            <person name="Smokvina T."/>
            <person name="Wels M."/>
            <person name="Polka J."/>
            <person name="Chervaux C."/>
            <person name="Brisse S."/>
            <person name="Boekhorst J."/>
            <person name="van Hylckama Vlieg J.E."/>
            <person name="Siezen R.J."/>
        </authorList>
    </citation>
    <scope>NUCLEOTIDE SEQUENCE [LARGE SCALE GENOMIC DNA]</scope>
    <source>
        <strain evidence="2 3">Lpp71</strain>
    </source>
</reference>
<evidence type="ECO:0000313" key="3">
    <source>
        <dbReference type="Proteomes" id="UP000014252"/>
    </source>
</evidence>
<proteinExistence type="predicted"/>
<name>A0A8E0IR33_LACPA</name>
<gene>
    <name evidence="2" type="ORF">Lpp71_09384</name>
</gene>
<protein>
    <submittedName>
        <fullName evidence="2">LPXTG-motif cell wall anchor domain protein</fullName>
    </submittedName>
</protein>